<dbReference type="NCBIfam" id="TIGR03570">
    <property type="entry name" value="NeuD_NnaD"/>
    <property type="match status" value="1"/>
</dbReference>
<reference evidence="4 5" key="1">
    <citation type="submission" date="2024-01" db="EMBL/GenBank/DDBJ databases">
        <title>Seven novel Bacillus-like species.</title>
        <authorList>
            <person name="Liu G."/>
        </authorList>
    </citation>
    <scope>NUCLEOTIDE SEQUENCE [LARGE SCALE GENOMIC DNA]</scope>
    <source>
        <strain evidence="4 5">FJAT-51614</strain>
    </source>
</reference>
<dbReference type="InterPro" id="IPR018357">
    <property type="entry name" value="Hexapep_transf_CS"/>
</dbReference>
<evidence type="ECO:0000256" key="1">
    <source>
        <dbReference type="ARBA" id="ARBA00022679"/>
    </source>
</evidence>
<dbReference type="Gene3D" id="3.40.50.20">
    <property type="match status" value="1"/>
</dbReference>
<sequence>MKNKPIIIIGNGGHARALIEILLMQSREIIGFTAPTQQVNPFGFTYLGKDESIEQYHQDEIILVLGLGTIQISSIRKEIFDRFKKLGYTFESTIHPKTIISPTVQFGEGVQIMAGAIVQTNTKIADNTIINTGTIIDHDCIIDAHTHLAPGVTVSGSVHIGESCHIGTAATIIQGITVGKKSLVGAGAVVVSNIANEKKVVGVPAKEV</sequence>
<proteinExistence type="predicted"/>
<keyword evidence="2" id="KW-0677">Repeat</keyword>
<dbReference type="InterPro" id="IPR020019">
    <property type="entry name" value="AcTrfase_PglD-like"/>
</dbReference>
<evidence type="ECO:0000313" key="4">
    <source>
        <dbReference type="EMBL" id="MEI4769605.1"/>
    </source>
</evidence>
<dbReference type="SUPFAM" id="SSF51161">
    <property type="entry name" value="Trimeric LpxA-like enzymes"/>
    <property type="match status" value="1"/>
</dbReference>
<keyword evidence="1" id="KW-0808">Transferase</keyword>
<dbReference type="InterPro" id="IPR041561">
    <property type="entry name" value="PglD_N"/>
</dbReference>
<dbReference type="EMBL" id="JBAWSY010000004">
    <property type="protein sequence ID" value="MEI4769605.1"/>
    <property type="molecule type" value="Genomic_DNA"/>
</dbReference>
<evidence type="ECO:0000313" key="5">
    <source>
        <dbReference type="Proteomes" id="UP001364890"/>
    </source>
</evidence>
<dbReference type="Proteomes" id="UP001364890">
    <property type="component" value="Unassembled WGS sequence"/>
</dbReference>
<evidence type="ECO:0000256" key="2">
    <source>
        <dbReference type="ARBA" id="ARBA00022737"/>
    </source>
</evidence>
<dbReference type="InterPro" id="IPR050179">
    <property type="entry name" value="Trans_hexapeptide_repeat"/>
</dbReference>
<keyword evidence="5" id="KW-1185">Reference proteome</keyword>
<accession>A0ABU8F3M5</accession>
<dbReference type="PROSITE" id="PS00101">
    <property type="entry name" value="HEXAPEP_TRANSFERASES"/>
    <property type="match status" value="1"/>
</dbReference>
<name>A0ABU8F3M5_9BACI</name>
<dbReference type="RefSeq" id="WP_336497160.1">
    <property type="nucleotide sequence ID" value="NZ_JBAWSY010000004.1"/>
</dbReference>
<dbReference type="Gene3D" id="2.160.10.10">
    <property type="entry name" value="Hexapeptide repeat proteins"/>
    <property type="match status" value="1"/>
</dbReference>
<comment type="caution">
    <text evidence="4">The sequence shown here is derived from an EMBL/GenBank/DDBJ whole genome shotgun (WGS) entry which is preliminary data.</text>
</comment>
<feature type="domain" description="PglD N-terminal" evidence="3">
    <location>
        <begin position="6"/>
        <end position="82"/>
    </location>
</feature>
<dbReference type="PANTHER" id="PTHR43300:SF7">
    <property type="entry name" value="UDP-N-ACETYLBACILLOSAMINE N-ACETYLTRANSFERASE"/>
    <property type="match status" value="1"/>
</dbReference>
<evidence type="ECO:0000259" key="3">
    <source>
        <dbReference type="Pfam" id="PF17836"/>
    </source>
</evidence>
<dbReference type="Pfam" id="PF17836">
    <property type="entry name" value="PglD_N"/>
    <property type="match status" value="1"/>
</dbReference>
<organism evidence="4 5">
    <name type="scientific">Psychrobacillus mangrovi</name>
    <dbReference type="NCBI Taxonomy" id="3117745"/>
    <lineage>
        <taxon>Bacteria</taxon>
        <taxon>Bacillati</taxon>
        <taxon>Bacillota</taxon>
        <taxon>Bacilli</taxon>
        <taxon>Bacillales</taxon>
        <taxon>Bacillaceae</taxon>
        <taxon>Psychrobacillus</taxon>
    </lineage>
</organism>
<dbReference type="PANTHER" id="PTHR43300">
    <property type="entry name" value="ACETYLTRANSFERASE"/>
    <property type="match status" value="1"/>
</dbReference>
<dbReference type="CDD" id="cd03360">
    <property type="entry name" value="LbH_AT_putative"/>
    <property type="match status" value="1"/>
</dbReference>
<protein>
    <submittedName>
        <fullName evidence="4">Acetyltransferase</fullName>
    </submittedName>
</protein>
<gene>
    <name evidence="4" type="ORF">WAX74_08085</name>
</gene>
<dbReference type="InterPro" id="IPR011004">
    <property type="entry name" value="Trimer_LpxA-like_sf"/>
</dbReference>